<keyword evidence="3" id="KW-1185">Reference proteome</keyword>
<keyword evidence="1" id="KW-1133">Transmembrane helix</keyword>
<feature type="transmembrane region" description="Helical" evidence="1">
    <location>
        <begin position="12"/>
        <end position="31"/>
    </location>
</feature>
<gene>
    <name evidence="2" type="primary">YBR241C</name>
    <name evidence="2" type="ORF">TCON_1974</name>
</gene>
<keyword evidence="1" id="KW-0812">Transmembrane</keyword>
<feature type="transmembrane region" description="Helical" evidence="1">
    <location>
        <begin position="51"/>
        <end position="69"/>
    </location>
</feature>
<feature type="transmembrane region" description="Helical" evidence="1">
    <location>
        <begin position="292"/>
        <end position="314"/>
    </location>
</feature>
<feature type="transmembrane region" description="Helical" evidence="1">
    <location>
        <begin position="155"/>
        <end position="176"/>
    </location>
</feature>
<feature type="transmembrane region" description="Helical" evidence="1">
    <location>
        <begin position="320"/>
        <end position="337"/>
    </location>
</feature>
<evidence type="ECO:0000313" key="2">
    <source>
        <dbReference type="EMBL" id="KAF7682811.1"/>
    </source>
</evidence>
<name>A0ABQ7HXB9_9MICR</name>
<dbReference type="InterPro" id="IPR036259">
    <property type="entry name" value="MFS_trans_sf"/>
</dbReference>
<keyword evidence="1" id="KW-0472">Membrane</keyword>
<accession>A0ABQ7HXB9</accession>
<protein>
    <submittedName>
        <fullName evidence="2">Metabolite transport protein</fullName>
    </submittedName>
</protein>
<comment type="caution">
    <text evidence="2">The sequence shown here is derived from an EMBL/GenBank/DDBJ whole genome shotgun (WGS) entry which is preliminary data.</text>
</comment>
<dbReference type="SUPFAM" id="SSF103473">
    <property type="entry name" value="MFS general substrate transporter"/>
    <property type="match status" value="1"/>
</dbReference>
<organism evidence="2 3">
    <name type="scientific">Astathelohania contejeani</name>
    <dbReference type="NCBI Taxonomy" id="164912"/>
    <lineage>
        <taxon>Eukaryota</taxon>
        <taxon>Fungi</taxon>
        <taxon>Fungi incertae sedis</taxon>
        <taxon>Microsporidia</taxon>
        <taxon>Astathelohaniidae</taxon>
        <taxon>Astathelohania</taxon>
    </lineage>
</organism>
<proteinExistence type="predicted"/>
<evidence type="ECO:0000256" key="1">
    <source>
        <dbReference type="SAM" id="Phobius"/>
    </source>
</evidence>
<sequence>MNAFSIITAHLSTFLIGIILISSTIFSTAFIECIYEDVLFPSCIPCTELQWNIIIVSLLGGAVLGSVMFRNTKPVVQLRIADEFIILGLIGLLSSFSYPLIVGSRFCMGLGLGLVSTSVLMYFKQTKHNKFYLFIISLGYLIGQLLSLLKWKLGISIILLYTIIHRIMLQYISDPISDKDAITPSHPIFNITCFHIIQQFTCFLPLLIYQFDYKYCLFLSLTSFVALFIKIRKKILLIISLIITILALIVLSTNFPFGVGGFLFIIGYSLGIGSIPYFMLEKFSYEETNKQKYIMSMNWLSGLIIVYLFPICYAKAGNNMFLFMSGLISISSISMILRSI</sequence>
<feature type="transmembrane region" description="Helical" evidence="1">
    <location>
        <begin position="81"/>
        <end position="100"/>
    </location>
</feature>
<feature type="transmembrane region" description="Helical" evidence="1">
    <location>
        <begin position="188"/>
        <end position="206"/>
    </location>
</feature>
<dbReference type="EMBL" id="SBIQ01000176">
    <property type="protein sequence ID" value="KAF7682811.1"/>
    <property type="molecule type" value="Genomic_DNA"/>
</dbReference>
<feature type="transmembrane region" description="Helical" evidence="1">
    <location>
        <begin position="131"/>
        <end position="149"/>
    </location>
</feature>
<evidence type="ECO:0000313" key="3">
    <source>
        <dbReference type="Proteomes" id="UP001516464"/>
    </source>
</evidence>
<dbReference type="Gene3D" id="1.20.1250.20">
    <property type="entry name" value="MFS general substrate transporter like domains"/>
    <property type="match status" value="1"/>
</dbReference>
<reference evidence="2 3" key="1">
    <citation type="submission" date="2019-01" db="EMBL/GenBank/DDBJ databases">
        <title>Genomes sequencing and comparative genomics of infectious freshwater microsporidia, Cucumispora dikerogammari and Thelohania contejeani.</title>
        <authorList>
            <person name="Cormier A."/>
            <person name="Giraud I."/>
            <person name="Wattier R."/>
            <person name="Teixeira M."/>
            <person name="Grandjean F."/>
            <person name="Rigaud T."/>
            <person name="Cordaux R."/>
        </authorList>
    </citation>
    <scope>NUCLEOTIDE SEQUENCE [LARGE SCALE GENOMIC DNA]</scope>
    <source>
        <strain evidence="2">T1</strain>
        <tissue evidence="2">Spores</tissue>
    </source>
</reference>
<dbReference type="Proteomes" id="UP001516464">
    <property type="component" value="Unassembled WGS sequence"/>
</dbReference>
<feature type="transmembrane region" description="Helical" evidence="1">
    <location>
        <begin position="261"/>
        <end position="280"/>
    </location>
</feature>
<feature type="transmembrane region" description="Helical" evidence="1">
    <location>
        <begin position="236"/>
        <end position="255"/>
    </location>
</feature>